<gene>
    <name evidence="2" type="ORF">MAE30S32_03450</name>
</gene>
<proteinExistence type="predicted"/>
<feature type="compositionally biased region" description="Low complexity" evidence="1">
    <location>
        <begin position="26"/>
        <end position="37"/>
    </location>
</feature>
<dbReference type="Proteomes" id="UP000321223">
    <property type="component" value="Unassembled WGS sequence"/>
</dbReference>
<evidence type="ECO:0000313" key="2">
    <source>
        <dbReference type="EMBL" id="GCA91693.1"/>
    </source>
</evidence>
<dbReference type="AlphaFoldDB" id="A0A510PD80"/>
<reference evidence="2 3" key="1">
    <citation type="journal article" date="2019" name="Appl. Environ. Microbiol.">
        <title>Co-occurrence of broad and narrow host-range viruses infecting the toxic bloom-forming cyanobacterium Microcystis aeruginosa.</title>
        <authorList>
            <person name="Morimoto D."/>
            <person name="Tominaga K."/>
            <person name="Nishimura Y."/>
            <person name="Yoshida N."/>
            <person name="Kimura S."/>
            <person name="Sako Y."/>
            <person name="Yoshida T."/>
        </authorList>
    </citation>
    <scope>NUCLEOTIDE SEQUENCE [LARGE SCALE GENOMIC DNA]</scope>
    <source>
        <strain evidence="2 3">11-30S32</strain>
    </source>
</reference>
<sequence>MDTQNPHSTVESDDLIKELEEPLIMTNLNNHSTSNTSEEPELSMEELDAKWDALENDPEFLAKPIWQQIIEIGALVPQSEWRKHLPTDFARNFEHYMYGAPREDEEE</sequence>
<evidence type="ECO:0000313" key="3">
    <source>
        <dbReference type="Proteomes" id="UP000321223"/>
    </source>
</evidence>
<comment type="caution">
    <text evidence="2">The sequence shown here is derived from an EMBL/GenBank/DDBJ whole genome shotgun (WGS) entry which is preliminary data.</text>
</comment>
<name>A0A510PD80_MICAE</name>
<protein>
    <submittedName>
        <fullName evidence="2">Uncharacterized protein</fullName>
    </submittedName>
</protein>
<evidence type="ECO:0000256" key="1">
    <source>
        <dbReference type="SAM" id="MobiDB-lite"/>
    </source>
</evidence>
<organism evidence="2 3">
    <name type="scientific">Microcystis aeruginosa 11-30S32</name>
    <dbReference type="NCBI Taxonomy" id="2358142"/>
    <lineage>
        <taxon>Bacteria</taxon>
        <taxon>Bacillati</taxon>
        <taxon>Cyanobacteriota</taxon>
        <taxon>Cyanophyceae</taxon>
        <taxon>Oscillatoriophycideae</taxon>
        <taxon>Chroococcales</taxon>
        <taxon>Microcystaceae</taxon>
        <taxon>Microcystis</taxon>
    </lineage>
</organism>
<accession>A0A510PD80</accession>
<feature type="region of interest" description="Disordered" evidence="1">
    <location>
        <begin position="26"/>
        <end position="45"/>
    </location>
</feature>
<dbReference type="EMBL" id="BHVU01000010">
    <property type="protein sequence ID" value="GCA91693.1"/>
    <property type="molecule type" value="Genomic_DNA"/>
</dbReference>